<dbReference type="Pfam" id="PF13466">
    <property type="entry name" value="STAS_2"/>
    <property type="match status" value="1"/>
</dbReference>
<dbReference type="RefSeq" id="WP_344534322.1">
    <property type="nucleotide sequence ID" value="NZ_BAAATM010000003.1"/>
</dbReference>
<feature type="domain" description="STAS" evidence="2">
    <location>
        <begin position="59"/>
        <end position="162"/>
    </location>
</feature>
<sequence length="167" mass="17521">MPEPAYSARSHPEGGAAGTASDDAPTAMPPRTTPLEVVPHGARMTATPDGDRMRVALWGELDLDSRRLLPDLLGVLALSGSGIDLELDAVEFCDCSGLGVLMDLRTRALGQGRTVTVRSAGTAVGRLLDLTGTRELFEDPLHRPGPSADPARDAMPDATHTAWPTAS</sequence>
<reference evidence="3 4" key="1">
    <citation type="journal article" date="2019" name="Int. J. Syst. Evol. Microbiol.">
        <title>The Global Catalogue of Microorganisms (GCM) 10K type strain sequencing project: providing services to taxonomists for standard genome sequencing and annotation.</title>
        <authorList>
            <consortium name="The Broad Institute Genomics Platform"/>
            <consortium name="The Broad Institute Genome Sequencing Center for Infectious Disease"/>
            <person name="Wu L."/>
            <person name="Ma J."/>
        </authorList>
    </citation>
    <scope>NUCLEOTIDE SEQUENCE [LARGE SCALE GENOMIC DNA]</scope>
    <source>
        <strain evidence="3 4">JCM 6924</strain>
    </source>
</reference>
<dbReference type="InterPro" id="IPR002645">
    <property type="entry name" value="STAS_dom"/>
</dbReference>
<dbReference type="Proteomes" id="UP001501095">
    <property type="component" value="Unassembled WGS sequence"/>
</dbReference>
<evidence type="ECO:0000256" key="1">
    <source>
        <dbReference type="SAM" id="MobiDB-lite"/>
    </source>
</evidence>
<keyword evidence="4" id="KW-1185">Reference proteome</keyword>
<evidence type="ECO:0000313" key="3">
    <source>
        <dbReference type="EMBL" id="GAA2519007.1"/>
    </source>
</evidence>
<dbReference type="InterPro" id="IPR058548">
    <property type="entry name" value="MlaB-like_STAS"/>
</dbReference>
<evidence type="ECO:0000313" key="4">
    <source>
        <dbReference type="Proteomes" id="UP001501095"/>
    </source>
</evidence>
<accession>A0ABN3NCM8</accession>
<name>A0ABN3NCM8_9ACTN</name>
<dbReference type="CDD" id="cd07043">
    <property type="entry name" value="STAS_anti-anti-sigma_factors"/>
    <property type="match status" value="1"/>
</dbReference>
<dbReference type="InterPro" id="IPR036513">
    <property type="entry name" value="STAS_dom_sf"/>
</dbReference>
<evidence type="ECO:0000259" key="2">
    <source>
        <dbReference type="PROSITE" id="PS50801"/>
    </source>
</evidence>
<gene>
    <name evidence="3" type="ORF">GCM10010423_09070</name>
</gene>
<comment type="caution">
    <text evidence="3">The sequence shown here is derived from an EMBL/GenBank/DDBJ whole genome shotgun (WGS) entry which is preliminary data.</text>
</comment>
<dbReference type="Gene3D" id="3.30.750.24">
    <property type="entry name" value="STAS domain"/>
    <property type="match status" value="1"/>
</dbReference>
<protein>
    <recommendedName>
        <fullName evidence="2">STAS domain-containing protein</fullName>
    </recommendedName>
</protein>
<proteinExistence type="predicted"/>
<organism evidence="3 4">
    <name type="scientific">Streptomyces levis</name>
    <dbReference type="NCBI Taxonomy" id="285566"/>
    <lineage>
        <taxon>Bacteria</taxon>
        <taxon>Bacillati</taxon>
        <taxon>Actinomycetota</taxon>
        <taxon>Actinomycetes</taxon>
        <taxon>Kitasatosporales</taxon>
        <taxon>Streptomycetaceae</taxon>
        <taxon>Streptomyces</taxon>
    </lineage>
</organism>
<dbReference type="SUPFAM" id="SSF52091">
    <property type="entry name" value="SpoIIaa-like"/>
    <property type="match status" value="1"/>
</dbReference>
<feature type="region of interest" description="Disordered" evidence="1">
    <location>
        <begin position="137"/>
        <end position="167"/>
    </location>
</feature>
<dbReference type="PROSITE" id="PS50801">
    <property type="entry name" value="STAS"/>
    <property type="match status" value="1"/>
</dbReference>
<feature type="region of interest" description="Disordered" evidence="1">
    <location>
        <begin position="1"/>
        <end position="36"/>
    </location>
</feature>
<dbReference type="EMBL" id="BAAATM010000003">
    <property type="protein sequence ID" value="GAA2519007.1"/>
    <property type="molecule type" value="Genomic_DNA"/>
</dbReference>